<proteinExistence type="predicted"/>
<dbReference type="AlphaFoldDB" id="A0A9D0ZX07"/>
<evidence type="ECO:0000313" key="1">
    <source>
        <dbReference type="EMBL" id="HIQ96390.1"/>
    </source>
</evidence>
<feature type="non-terminal residue" evidence="1">
    <location>
        <position position="307"/>
    </location>
</feature>
<dbReference type="Proteomes" id="UP000886886">
    <property type="component" value="Unassembled WGS sequence"/>
</dbReference>
<reference evidence="1" key="2">
    <citation type="journal article" date="2021" name="PeerJ">
        <title>Extensive microbial diversity within the chicken gut microbiome revealed by metagenomics and culture.</title>
        <authorList>
            <person name="Gilroy R."/>
            <person name="Ravi A."/>
            <person name="Getino M."/>
            <person name="Pursley I."/>
            <person name="Horton D.L."/>
            <person name="Alikhan N.F."/>
            <person name="Baker D."/>
            <person name="Gharbi K."/>
            <person name="Hall N."/>
            <person name="Watson M."/>
            <person name="Adriaenssens E.M."/>
            <person name="Foster-Nyarko E."/>
            <person name="Jarju S."/>
            <person name="Secka A."/>
            <person name="Antonio M."/>
            <person name="Oren A."/>
            <person name="Chaudhuri R.R."/>
            <person name="La Ragione R."/>
            <person name="Hildebrand F."/>
            <person name="Pallen M.J."/>
        </authorList>
    </citation>
    <scope>NUCLEOTIDE SEQUENCE</scope>
    <source>
        <strain evidence="1">ChiSjej3B21-11622</strain>
    </source>
</reference>
<evidence type="ECO:0000313" key="2">
    <source>
        <dbReference type="Proteomes" id="UP000886886"/>
    </source>
</evidence>
<comment type="caution">
    <text evidence="1">The sequence shown here is derived from an EMBL/GenBank/DDBJ whole genome shotgun (WGS) entry which is preliminary data.</text>
</comment>
<dbReference type="EMBL" id="DVFT01000110">
    <property type="protein sequence ID" value="HIQ96390.1"/>
    <property type="molecule type" value="Genomic_DNA"/>
</dbReference>
<reference evidence="1" key="1">
    <citation type="submission" date="2020-10" db="EMBL/GenBank/DDBJ databases">
        <authorList>
            <person name="Gilroy R."/>
        </authorList>
    </citation>
    <scope>NUCLEOTIDE SEQUENCE</scope>
    <source>
        <strain evidence="1">ChiSjej3B21-11622</strain>
    </source>
</reference>
<organism evidence="1 2">
    <name type="scientific">Candidatus Limivivens merdigallinarum</name>
    <dbReference type="NCBI Taxonomy" id="2840859"/>
    <lineage>
        <taxon>Bacteria</taxon>
        <taxon>Bacillati</taxon>
        <taxon>Bacillota</taxon>
        <taxon>Clostridia</taxon>
        <taxon>Lachnospirales</taxon>
        <taxon>Lachnospiraceae</taxon>
        <taxon>Lachnospiraceae incertae sedis</taxon>
        <taxon>Candidatus Limivivens</taxon>
    </lineage>
</organism>
<accession>A0A9D0ZX07</accession>
<gene>
    <name evidence="1" type="ORF">IAB26_07500</name>
</gene>
<name>A0A9D0ZX07_9FIRM</name>
<sequence length="307" mass="35682">MKIPELKKLLENVDRTMLEKVLVECYKQVPKAKKEELDLVIQDVLEGKSEKRGKVPKSADFETLSGQIETFLEDAYAQNYYVPNRSVPKNQRSKWRFLVKGYIKELADISPENEHYAEAVGLLGDLYRMICYACSYYLFSTDDPFRSIGWEQPALYRLLAEKTLQTGNSREAIAELIADAVSGGLSRESLHCYQELTLLSLLTTDELKSAAIEEAKRLAENEMTKLKSLGEYSHERYETQERVNELCNFILAASMELGKTEEGVKYYFEHCREHTREIVLYCALDMARMMDFREDWLYIYEYGLKKK</sequence>
<protein>
    <submittedName>
        <fullName evidence="1">Uncharacterized protein</fullName>
    </submittedName>
</protein>